<protein>
    <submittedName>
        <fullName evidence="3">ImmA/IrrE family metallo-endopeptidase</fullName>
    </submittedName>
</protein>
<reference evidence="3 7" key="1">
    <citation type="submission" date="2018-04" db="EMBL/GenBank/DDBJ databases">
        <authorList>
            <person name="Van Tyne D."/>
        </authorList>
    </citation>
    <scope>NUCLEOTIDE SEQUENCE [LARGE SCALE GENOMIC DNA]</scope>
    <source>
        <strain evidence="3 7">B2535</strain>
    </source>
</reference>
<reference evidence="2" key="3">
    <citation type="journal article" date="2023" name="Pathogens">
        <title>Prevalence of Enterococcus spp. and the Whole-Genome Characteristics of Enterococcus faecium and Enterococcus faecalis Strains Isolated from Free-Living Birds in Poland.</title>
        <authorList>
            <person name="Kwit R."/>
            <person name="Zajac M."/>
            <person name="Smialowska-Weglinska A."/>
            <person name="Skarzynska M."/>
            <person name="Bomba A."/>
            <person name="Lalak A."/>
            <person name="Skrzypiec E."/>
            <person name="Wojdat D."/>
            <person name="Koza W."/>
            <person name="Mikos-Wojewoda E."/>
            <person name="Pasim P."/>
            <person name="Skora M."/>
            <person name="Polak M."/>
            <person name="Wiacek J."/>
            <person name="Wasyl D."/>
        </authorList>
    </citation>
    <scope>NUCLEOTIDE SEQUENCE</scope>
    <source>
        <strain evidence="2">691B_2</strain>
    </source>
</reference>
<dbReference type="EMBL" id="PZZH01000001">
    <property type="protein sequence ID" value="PTN78110.1"/>
    <property type="molecule type" value="Genomic_DNA"/>
</dbReference>
<dbReference type="EMBL" id="CP060804">
    <property type="protein sequence ID" value="QNP37885.1"/>
    <property type="molecule type" value="Genomic_DNA"/>
</dbReference>
<dbReference type="PANTHER" id="PTHR43236">
    <property type="entry name" value="ANTITOXIN HIGA1"/>
    <property type="match status" value="1"/>
</dbReference>
<dbReference type="EMBL" id="CP060804">
    <property type="protein sequence ID" value="QNP36710.1"/>
    <property type="molecule type" value="Genomic_DNA"/>
</dbReference>
<evidence type="ECO:0000313" key="6">
    <source>
        <dbReference type="EMBL" id="WER41668.1"/>
    </source>
</evidence>
<evidence type="ECO:0000313" key="2">
    <source>
        <dbReference type="EMBL" id="MDN3193875.1"/>
    </source>
</evidence>
<dbReference type="InterPro" id="IPR010359">
    <property type="entry name" value="IrrE_HExxH"/>
</dbReference>
<reference evidence="6 9" key="4">
    <citation type="submission" date="2023-03" db="EMBL/GenBank/DDBJ databases">
        <title>Complete genome sequence of an Enterococcus faecalis urinary isolate.</title>
        <authorList>
            <person name="Brauer A.L."/>
            <person name="Armbruster C.E."/>
        </authorList>
    </citation>
    <scope>NUCLEOTIDE SEQUENCE [LARGE SCALE GENOMIC DNA]</scope>
    <source>
        <strain evidence="6 9">3143</strain>
    </source>
</reference>
<dbReference type="Pfam" id="PF06114">
    <property type="entry name" value="Peptidase_M78"/>
    <property type="match status" value="1"/>
</dbReference>
<dbReference type="Gene3D" id="1.10.10.2910">
    <property type="match status" value="1"/>
</dbReference>
<dbReference type="Proteomes" id="UP000244140">
    <property type="component" value="Unassembled WGS sequence"/>
</dbReference>
<evidence type="ECO:0000259" key="1">
    <source>
        <dbReference type="Pfam" id="PF06114"/>
    </source>
</evidence>
<dbReference type="Proteomes" id="UP001222182">
    <property type="component" value="Chromosome"/>
</dbReference>
<proteinExistence type="predicted"/>
<dbReference type="PANTHER" id="PTHR43236:SF1">
    <property type="entry name" value="BLL7220 PROTEIN"/>
    <property type="match status" value="1"/>
</dbReference>
<name>A0A2T5D5L9_ENTFL</name>
<evidence type="ECO:0000313" key="5">
    <source>
        <dbReference type="EMBL" id="QNP37885.1"/>
    </source>
</evidence>
<reference evidence="2" key="5">
    <citation type="submission" date="2023-03" db="EMBL/GenBank/DDBJ databases">
        <authorList>
            <person name="Zajac M."/>
            <person name="Kwit R."/>
            <person name="Wasyl D."/>
        </authorList>
    </citation>
    <scope>NUCLEOTIDE SEQUENCE</scope>
    <source>
        <strain evidence="2">691B_2</strain>
    </source>
</reference>
<evidence type="ECO:0000313" key="4">
    <source>
        <dbReference type="EMBL" id="QNP36710.1"/>
    </source>
</evidence>
<evidence type="ECO:0000313" key="7">
    <source>
        <dbReference type="Proteomes" id="UP000244140"/>
    </source>
</evidence>
<dbReference type="EMBL" id="JAREWH010000046">
    <property type="protein sequence ID" value="MDN3193875.1"/>
    <property type="molecule type" value="Genomic_DNA"/>
</dbReference>
<dbReference type="RefSeq" id="WP_002387266.1">
    <property type="nucleotide sequence ID" value="NZ_AP027302.1"/>
</dbReference>
<feature type="domain" description="IrrE N-terminal-like" evidence="1">
    <location>
        <begin position="79"/>
        <end position="176"/>
    </location>
</feature>
<sequence length="216" mass="25539">MTPMYLDYDTYFEYHDQTYIIIEKVANYYGIELKELRWKHYKDYMIDVENVDIIPYSFGDVSRKIFSGNIIKFHDKCGISYNPTMVKGRQNFSILHESAHYFFDMNKECKSQSFSDLITGKGYTSEDEPKEIRANIFASLALINNEALKECLKKQMSFRQICEEFEMSAAALHVRLYDFLTKIFLLNPCLARSAINQYRYNYNSTKLISYIKMCLC</sequence>
<dbReference type="AlphaFoldDB" id="A0A2T5D5L9"/>
<organism evidence="3 7">
    <name type="scientific">Enterococcus faecalis</name>
    <name type="common">Streptococcus faecalis</name>
    <dbReference type="NCBI Taxonomy" id="1351"/>
    <lineage>
        <taxon>Bacteria</taxon>
        <taxon>Bacillati</taxon>
        <taxon>Bacillota</taxon>
        <taxon>Bacilli</taxon>
        <taxon>Lactobacillales</taxon>
        <taxon>Enterococcaceae</taxon>
        <taxon>Enterococcus</taxon>
    </lineage>
</organism>
<reference evidence="4 8" key="2">
    <citation type="submission" date="2020-08" db="EMBL/GenBank/DDBJ databases">
        <title>Enterococcus faecalis SF28073 genome assembly.</title>
        <authorList>
            <person name="Duerkop B.A."/>
            <person name="Johnson C.N."/>
        </authorList>
    </citation>
    <scope>NUCLEOTIDE SEQUENCE [LARGE SCALE GENOMIC DNA]</scope>
    <source>
        <strain evidence="4 8">SF28073</strain>
    </source>
</reference>
<dbReference type="InterPro" id="IPR052345">
    <property type="entry name" value="Rad_response_metalloprotease"/>
</dbReference>
<dbReference type="EMBL" id="CP119528">
    <property type="protein sequence ID" value="WER41668.1"/>
    <property type="molecule type" value="Genomic_DNA"/>
</dbReference>
<gene>
    <name evidence="3" type="ORF">DAI13_10250</name>
    <name evidence="4" type="ORF">H9Q64_09505</name>
    <name evidence="5" type="ORF">H9Q64_15800</name>
    <name evidence="6" type="ORF">P0083_10040</name>
    <name evidence="2" type="ORF">P0E79_15510</name>
</gene>
<dbReference type="Proteomes" id="UP000516122">
    <property type="component" value="Chromosome"/>
</dbReference>
<dbReference type="Proteomes" id="UP001173174">
    <property type="component" value="Unassembled WGS sequence"/>
</dbReference>
<accession>A0A2T5D5L9</accession>
<evidence type="ECO:0000313" key="8">
    <source>
        <dbReference type="Proteomes" id="UP000516122"/>
    </source>
</evidence>
<evidence type="ECO:0000313" key="3">
    <source>
        <dbReference type="EMBL" id="PTN78110.1"/>
    </source>
</evidence>
<evidence type="ECO:0000313" key="9">
    <source>
        <dbReference type="Proteomes" id="UP001222182"/>
    </source>
</evidence>